<evidence type="ECO:0000313" key="2">
    <source>
        <dbReference type="EMBL" id="QDY76593.1"/>
    </source>
</evidence>
<keyword evidence="3" id="KW-1185">Reference proteome</keyword>
<keyword evidence="1" id="KW-0472">Membrane</keyword>
<evidence type="ECO:0000256" key="1">
    <source>
        <dbReference type="SAM" id="Phobius"/>
    </source>
</evidence>
<gene>
    <name evidence="2" type="ORF">FQU76_08655</name>
</gene>
<keyword evidence="1" id="KW-0812">Transmembrane</keyword>
<name>A0A5B8JGL4_9ACTN</name>
<feature type="transmembrane region" description="Helical" evidence="1">
    <location>
        <begin position="39"/>
        <end position="58"/>
    </location>
</feature>
<organism evidence="2 3">
    <name type="scientific">Streptomyces qinzhouensis</name>
    <dbReference type="NCBI Taxonomy" id="2599401"/>
    <lineage>
        <taxon>Bacteria</taxon>
        <taxon>Bacillati</taxon>
        <taxon>Actinomycetota</taxon>
        <taxon>Actinomycetes</taxon>
        <taxon>Kitasatosporales</taxon>
        <taxon>Streptomycetaceae</taxon>
        <taxon>Streptomyces</taxon>
    </lineage>
</organism>
<evidence type="ECO:0000313" key="3">
    <source>
        <dbReference type="Proteomes" id="UP000320580"/>
    </source>
</evidence>
<keyword evidence="1" id="KW-1133">Transmembrane helix</keyword>
<dbReference type="EMBL" id="CP042266">
    <property type="protein sequence ID" value="QDY76593.1"/>
    <property type="molecule type" value="Genomic_DNA"/>
</dbReference>
<sequence length="69" mass="7222">MTARNCRGHWISIALLVAAVLGMGAVALTQAKGFGLLDSLSWGAATFSGSFFINLAVVDRLGLIDRNAD</sequence>
<dbReference type="RefSeq" id="WP_146479889.1">
    <property type="nucleotide sequence ID" value="NZ_CP042266.1"/>
</dbReference>
<proteinExistence type="predicted"/>
<dbReference type="Proteomes" id="UP000320580">
    <property type="component" value="Chromosome"/>
</dbReference>
<reference evidence="2 3" key="1">
    <citation type="submission" date="2019-07" db="EMBL/GenBank/DDBJ databases">
        <authorList>
            <person name="Zhu P."/>
        </authorList>
    </citation>
    <scope>NUCLEOTIDE SEQUENCE [LARGE SCALE GENOMIC DNA]</scope>
    <source>
        <strain evidence="2 3">SSL-25</strain>
    </source>
</reference>
<protein>
    <submittedName>
        <fullName evidence="2">Uncharacterized protein</fullName>
    </submittedName>
</protein>
<accession>A0A5B8JGL4</accession>
<dbReference type="AlphaFoldDB" id="A0A5B8JGL4"/>
<dbReference type="KEGG" id="sqz:FQU76_08655"/>